<keyword evidence="2" id="KW-1185">Reference proteome</keyword>
<gene>
    <name evidence="1" type="ORF">DSO57_1017769</name>
</gene>
<dbReference type="EMBL" id="QTSX02005755">
    <property type="protein sequence ID" value="KAJ9057930.1"/>
    <property type="molecule type" value="Genomic_DNA"/>
</dbReference>
<evidence type="ECO:0000313" key="1">
    <source>
        <dbReference type="EMBL" id="KAJ9057930.1"/>
    </source>
</evidence>
<accession>A0ACC2S6H8</accession>
<comment type="caution">
    <text evidence="1">The sequence shown here is derived from an EMBL/GenBank/DDBJ whole genome shotgun (WGS) entry which is preliminary data.</text>
</comment>
<organism evidence="1 2">
    <name type="scientific">Entomophthora muscae</name>
    <dbReference type="NCBI Taxonomy" id="34485"/>
    <lineage>
        <taxon>Eukaryota</taxon>
        <taxon>Fungi</taxon>
        <taxon>Fungi incertae sedis</taxon>
        <taxon>Zoopagomycota</taxon>
        <taxon>Entomophthoromycotina</taxon>
        <taxon>Entomophthoromycetes</taxon>
        <taxon>Entomophthorales</taxon>
        <taxon>Entomophthoraceae</taxon>
        <taxon>Entomophthora</taxon>
    </lineage>
</organism>
<proteinExistence type="predicted"/>
<dbReference type="Proteomes" id="UP001165960">
    <property type="component" value="Unassembled WGS sequence"/>
</dbReference>
<protein>
    <submittedName>
        <fullName evidence="1">Uncharacterized protein</fullName>
    </submittedName>
</protein>
<name>A0ACC2S6H8_9FUNG</name>
<evidence type="ECO:0000313" key="2">
    <source>
        <dbReference type="Proteomes" id="UP001165960"/>
    </source>
</evidence>
<sequence length="320" mass="36384">MLEVAESLPLLDPRSARDRALNHPITDNAFESKVARFLWTFSVTTFTLSTILLFFSPFVLSYLEYSGHTSRKPFNQVKGTNKSFFNQNDHLTALSLKDFKQFSGPSFYNSFQEPKETFLVKFKVKATRASFLQGNYSSVQLVSLGTTSPRRSLTQGRFPKVAKLSASEANSRQELLAASILDFHSHEVRVKRFMAAREALGTVGDVEKTYIIEFIGSCRKELSRKIFSHHSLQLLKRQRDHIQSWAEGRQVTLEELTGHRVEKPAYELISIVNSGPPENRIDVVFMGMVTPRMNVRSLLTISLALVRKCLREKPFDLGCL</sequence>
<reference evidence="1" key="1">
    <citation type="submission" date="2022-04" db="EMBL/GenBank/DDBJ databases">
        <title>Genome of the entomopathogenic fungus Entomophthora muscae.</title>
        <authorList>
            <person name="Elya C."/>
            <person name="Lovett B.R."/>
            <person name="Lee E."/>
            <person name="Macias A.M."/>
            <person name="Hajek A.E."/>
            <person name="De Bivort B.L."/>
            <person name="Kasson M.T."/>
            <person name="De Fine Licht H.H."/>
            <person name="Stajich J.E."/>
        </authorList>
    </citation>
    <scope>NUCLEOTIDE SEQUENCE</scope>
    <source>
        <strain evidence="1">Berkeley</strain>
    </source>
</reference>